<dbReference type="RefSeq" id="WP_171094454.1">
    <property type="nucleotide sequence ID" value="NZ_CP053069.1"/>
</dbReference>
<evidence type="ECO:0000256" key="1">
    <source>
        <dbReference type="ARBA" id="ARBA00022722"/>
    </source>
</evidence>
<keyword evidence="2" id="KW-0378">Hydrolase</keyword>
<evidence type="ECO:0000313" key="5">
    <source>
        <dbReference type="EMBL" id="QJR12338.1"/>
    </source>
</evidence>
<dbReference type="EMBL" id="CP053069">
    <property type="protein sequence ID" value="QJR12338.1"/>
    <property type="molecule type" value="Genomic_DNA"/>
</dbReference>
<gene>
    <name evidence="5" type="ORF">DSM104443_03424</name>
</gene>
<name>A0A6M4GZQ3_9PROT</name>
<evidence type="ECO:0000256" key="2">
    <source>
        <dbReference type="ARBA" id="ARBA00022801"/>
    </source>
</evidence>
<feature type="compositionally biased region" description="Low complexity" evidence="3">
    <location>
        <begin position="28"/>
        <end position="48"/>
    </location>
</feature>
<evidence type="ECO:0000256" key="4">
    <source>
        <dbReference type="SAM" id="SignalP"/>
    </source>
</evidence>
<accession>A0A6M4GZQ3</accession>
<dbReference type="Proteomes" id="UP000501534">
    <property type="component" value="Chromosome"/>
</dbReference>
<feature type="signal peptide" evidence="4">
    <location>
        <begin position="1"/>
        <end position="23"/>
    </location>
</feature>
<dbReference type="GO" id="GO:0016787">
    <property type="term" value="F:hydrolase activity"/>
    <property type="evidence" value="ECO:0007669"/>
    <property type="project" value="UniProtKB-KW"/>
</dbReference>
<feature type="region of interest" description="Disordered" evidence="3">
    <location>
        <begin position="28"/>
        <end position="51"/>
    </location>
</feature>
<keyword evidence="4" id="KW-0732">Signal</keyword>
<proteinExistence type="predicted"/>
<dbReference type="SUPFAM" id="SSF53933">
    <property type="entry name" value="Microbial ribonucleases"/>
    <property type="match status" value="1"/>
</dbReference>
<dbReference type="Gene3D" id="3.10.450.30">
    <property type="entry name" value="Microbial ribonucleases"/>
    <property type="match status" value="1"/>
</dbReference>
<protein>
    <submittedName>
        <fullName evidence="5">Uncharacterized protein</fullName>
    </submittedName>
</protein>
<dbReference type="KEGG" id="uru:DSM104443_03424"/>
<sequence>MNARALLAPLLVLALALAGVAAAQKEGAPAGSPKAAAASGAEPIPAAELPKEARETIARIHKGGPYPYAKDHAVFGNREGKLPKQKHGYYHEYTVKTPGERTRGARRIVAGRGGELYYSPDHYNSFRRVKD</sequence>
<dbReference type="GO" id="GO:0003723">
    <property type="term" value="F:RNA binding"/>
    <property type="evidence" value="ECO:0007669"/>
    <property type="project" value="InterPro"/>
</dbReference>
<feature type="chain" id="PRO_5026914936" evidence="4">
    <location>
        <begin position="24"/>
        <end position="131"/>
    </location>
</feature>
<dbReference type="AlphaFoldDB" id="A0A6M4GZQ3"/>
<dbReference type="InterPro" id="IPR016191">
    <property type="entry name" value="Ribonuclease/ribotoxin"/>
</dbReference>
<dbReference type="Pfam" id="PF00545">
    <property type="entry name" value="Ribonuclease"/>
    <property type="match status" value="1"/>
</dbReference>
<evidence type="ECO:0000313" key="6">
    <source>
        <dbReference type="Proteomes" id="UP000501534"/>
    </source>
</evidence>
<dbReference type="InterPro" id="IPR000026">
    <property type="entry name" value="N1-like"/>
</dbReference>
<dbReference type="GO" id="GO:0004521">
    <property type="term" value="F:RNA endonuclease activity"/>
    <property type="evidence" value="ECO:0007669"/>
    <property type="project" value="InterPro"/>
</dbReference>
<evidence type="ECO:0000256" key="3">
    <source>
        <dbReference type="SAM" id="MobiDB-lite"/>
    </source>
</evidence>
<keyword evidence="1" id="KW-0540">Nuclease</keyword>
<organism evidence="5 6">
    <name type="scientific">Usitatibacter rugosus</name>
    <dbReference type="NCBI Taxonomy" id="2732067"/>
    <lineage>
        <taxon>Bacteria</taxon>
        <taxon>Pseudomonadati</taxon>
        <taxon>Pseudomonadota</taxon>
        <taxon>Betaproteobacteria</taxon>
        <taxon>Nitrosomonadales</taxon>
        <taxon>Usitatibacteraceae</taxon>
        <taxon>Usitatibacter</taxon>
    </lineage>
</organism>
<reference evidence="5 6" key="1">
    <citation type="submission" date="2020-04" db="EMBL/GenBank/DDBJ databases">
        <title>Usitatibacter rugosus gen. nov., sp. nov. and Usitatibacter palustris sp. nov., novel members of Usitatibacteraceae fam. nov. within the order Nitrosomonadales isolated from soil.</title>
        <authorList>
            <person name="Huber K.J."/>
            <person name="Neumann-Schaal M."/>
            <person name="Geppert A."/>
            <person name="Luckner M."/>
            <person name="Wanner G."/>
            <person name="Overmann J."/>
        </authorList>
    </citation>
    <scope>NUCLEOTIDE SEQUENCE [LARGE SCALE GENOMIC DNA]</scope>
    <source>
        <strain evidence="5 6">0125_3</strain>
    </source>
</reference>
<keyword evidence="6" id="KW-1185">Reference proteome</keyword>